<dbReference type="RefSeq" id="WP_170311371.1">
    <property type="nucleotide sequence ID" value="NZ_SSHJ02000008.1"/>
</dbReference>
<reference evidence="1 2" key="1">
    <citation type="submission" date="2024-12" db="EMBL/GenBank/DDBJ databases">
        <authorList>
            <person name="Hu S."/>
        </authorList>
    </citation>
    <scope>NUCLEOTIDE SEQUENCE [LARGE SCALE GENOMIC DNA]</scope>
    <source>
        <strain evidence="1 2">THG-T11</strain>
    </source>
</reference>
<accession>A0ABW9J8T5</accession>
<evidence type="ECO:0000313" key="2">
    <source>
        <dbReference type="Proteomes" id="UP001517247"/>
    </source>
</evidence>
<dbReference type="EMBL" id="SSHJ02000008">
    <property type="protein sequence ID" value="MFN0256963.1"/>
    <property type="molecule type" value="Genomic_DNA"/>
</dbReference>
<protein>
    <submittedName>
        <fullName evidence="1">Uncharacterized protein</fullName>
    </submittedName>
</protein>
<name>A0ABW9J8T5_9SPHI</name>
<comment type="caution">
    <text evidence="1">The sequence shown here is derived from an EMBL/GenBank/DDBJ whole genome shotgun (WGS) entry which is preliminary data.</text>
</comment>
<gene>
    <name evidence="1" type="ORF">E6A44_015345</name>
</gene>
<sequence length="56" mass="6237">MFIIVQKGTQLGYSTNYFGETIEKFDATAKGIILMIISTPPLNKNEDVVVVGVYRL</sequence>
<evidence type="ECO:0000313" key="1">
    <source>
        <dbReference type="EMBL" id="MFN0256963.1"/>
    </source>
</evidence>
<proteinExistence type="predicted"/>
<organism evidence="1 2">
    <name type="scientific">Pedobacter ureilyticus</name>
    <dbReference type="NCBI Taxonomy" id="1393051"/>
    <lineage>
        <taxon>Bacteria</taxon>
        <taxon>Pseudomonadati</taxon>
        <taxon>Bacteroidota</taxon>
        <taxon>Sphingobacteriia</taxon>
        <taxon>Sphingobacteriales</taxon>
        <taxon>Sphingobacteriaceae</taxon>
        <taxon>Pedobacter</taxon>
    </lineage>
</organism>
<dbReference type="Gene3D" id="3.40.630.10">
    <property type="entry name" value="Zn peptidases"/>
    <property type="match status" value="1"/>
</dbReference>
<keyword evidence="2" id="KW-1185">Reference proteome</keyword>
<dbReference type="Proteomes" id="UP001517247">
    <property type="component" value="Unassembled WGS sequence"/>
</dbReference>